<proteinExistence type="predicted"/>
<evidence type="ECO:0000313" key="1">
    <source>
        <dbReference type="EMBL" id="CRK90945.1"/>
    </source>
</evidence>
<sequence>MNFVECFKGSNKIQSDQSTWCIICKRKRQKSIAYERINIRDFMSLWFLVVKHKCFMGKEFPFIILCTFDMNGFEVSFEIDCVAENG</sequence>
<reference evidence="1 2" key="1">
    <citation type="submission" date="2015-04" db="EMBL/GenBank/DDBJ databases">
        <authorList>
            <person name="Syromyatnikov M.Y."/>
            <person name="Popov V.N."/>
        </authorList>
    </citation>
    <scope>NUCLEOTIDE SEQUENCE [LARGE SCALE GENOMIC DNA]</scope>
</reference>
<dbReference type="Proteomes" id="UP000183832">
    <property type="component" value="Unassembled WGS sequence"/>
</dbReference>
<gene>
    <name evidence="1" type="ORF">CLUMA_CG004634</name>
</gene>
<dbReference type="EMBL" id="CVRI01000020">
    <property type="protein sequence ID" value="CRK90945.1"/>
    <property type="molecule type" value="Genomic_DNA"/>
</dbReference>
<keyword evidence="2" id="KW-1185">Reference proteome</keyword>
<organism evidence="1 2">
    <name type="scientific">Clunio marinus</name>
    <dbReference type="NCBI Taxonomy" id="568069"/>
    <lineage>
        <taxon>Eukaryota</taxon>
        <taxon>Metazoa</taxon>
        <taxon>Ecdysozoa</taxon>
        <taxon>Arthropoda</taxon>
        <taxon>Hexapoda</taxon>
        <taxon>Insecta</taxon>
        <taxon>Pterygota</taxon>
        <taxon>Neoptera</taxon>
        <taxon>Endopterygota</taxon>
        <taxon>Diptera</taxon>
        <taxon>Nematocera</taxon>
        <taxon>Chironomoidea</taxon>
        <taxon>Chironomidae</taxon>
        <taxon>Clunio</taxon>
    </lineage>
</organism>
<accession>A0A1J1HXR5</accession>
<dbReference type="AlphaFoldDB" id="A0A1J1HXR5"/>
<evidence type="ECO:0000313" key="2">
    <source>
        <dbReference type="Proteomes" id="UP000183832"/>
    </source>
</evidence>
<protein>
    <submittedName>
        <fullName evidence="1">CLUMA_CG004634, isoform A</fullName>
    </submittedName>
</protein>
<name>A0A1J1HXR5_9DIPT</name>